<keyword evidence="1" id="KW-1133">Transmembrane helix</keyword>
<evidence type="ECO:0000313" key="4">
    <source>
        <dbReference type="Proteomes" id="UP000192578"/>
    </source>
</evidence>
<feature type="chain" id="PRO_5013388866" evidence="2">
    <location>
        <begin position="16"/>
        <end position="151"/>
    </location>
</feature>
<feature type="transmembrane region" description="Helical" evidence="1">
    <location>
        <begin position="97"/>
        <end position="120"/>
    </location>
</feature>
<keyword evidence="4" id="KW-1185">Reference proteome</keyword>
<name>A0A1W0WNJ7_HYPEX</name>
<keyword evidence="1" id="KW-0472">Membrane</keyword>
<reference evidence="4" key="1">
    <citation type="submission" date="2017-01" db="EMBL/GenBank/DDBJ databases">
        <title>Comparative genomics of anhydrobiosis in the tardigrade Hypsibius dujardini.</title>
        <authorList>
            <person name="Yoshida Y."/>
            <person name="Koutsovoulos G."/>
            <person name="Laetsch D."/>
            <person name="Stevens L."/>
            <person name="Kumar S."/>
            <person name="Horikawa D."/>
            <person name="Ishino K."/>
            <person name="Komine S."/>
            <person name="Tomita M."/>
            <person name="Blaxter M."/>
            <person name="Arakawa K."/>
        </authorList>
    </citation>
    <scope>NUCLEOTIDE SEQUENCE [LARGE SCALE GENOMIC DNA]</scope>
    <source>
        <strain evidence="4">Z151</strain>
    </source>
</reference>
<keyword evidence="1" id="KW-0812">Transmembrane</keyword>
<accession>A0A1W0WNJ7</accession>
<proteinExistence type="predicted"/>
<feature type="transmembrane region" description="Helical" evidence="1">
    <location>
        <begin position="60"/>
        <end position="85"/>
    </location>
</feature>
<dbReference type="AlphaFoldDB" id="A0A1W0WNJ7"/>
<feature type="signal peptide" evidence="2">
    <location>
        <begin position="1"/>
        <end position="15"/>
    </location>
</feature>
<protein>
    <submittedName>
        <fullName evidence="3">Uncharacterized protein</fullName>
    </submittedName>
</protein>
<keyword evidence="2" id="KW-0732">Signal</keyword>
<gene>
    <name evidence="3" type="ORF">BV898_09214</name>
</gene>
<evidence type="ECO:0000313" key="3">
    <source>
        <dbReference type="EMBL" id="OQV16703.1"/>
    </source>
</evidence>
<evidence type="ECO:0000256" key="2">
    <source>
        <dbReference type="SAM" id="SignalP"/>
    </source>
</evidence>
<organism evidence="3 4">
    <name type="scientific">Hypsibius exemplaris</name>
    <name type="common">Freshwater tardigrade</name>
    <dbReference type="NCBI Taxonomy" id="2072580"/>
    <lineage>
        <taxon>Eukaryota</taxon>
        <taxon>Metazoa</taxon>
        <taxon>Ecdysozoa</taxon>
        <taxon>Tardigrada</taxon>
        <taxon>Eutardigrada</taxon>
        <taxon>Parachela</taxon>
        <taxon>Hypsibioidea</taxon>
        <taxon>Hypsibiidae</taxon>
        <taxon>Hypsibius</taxon>
    </lineage>
</organism>
<sequence>METLVFAVLVGVVACAPNKLEGKFIWDLLKWYNAEGIRMQLWMHFGLCLHFNYNRGPVNVLWSIATYGVYILTGAKTIAICGKMLTAKFKPWRRPNAVLPGVATIATLGMAIIPAVPAVVTANESDSPSARTPTTTTTTFCTGVKTVTVIV</sequence>
<evidence type="ECO:0000256" key="1">
    <source>
        <dbReference type="SAM" id="Phobius"/>
    </source>
</evidence>
<comment type="caution">
    <text evidence="3">The sequence shown here is derived from an EMBL/GenBank/DDBJ whole genome shotgun (WGS) entry which is preliminary data.</text>
</comment>
<dbReference type="EMBL" id="MTYJ01000071">
    <property type="protein sequence ID" value="OQV16703.1"/>
    <property type="molecule type" value="Genomic_DNA"/>
</dbReference>
<dbReference type="Proteomes" id="UP000192578">
    <property type="component" value="Unassembled WGS sequence"/>
</dbReference>